<dbReference type="AlphaFoldDB" id="A0A7S3NQW6"/>
<organism evidence="1">
    <name type="scientific">Aureoumbra lagunensis</name>
    <dbReference type="NCBI Taxonomy" id="44058"/>
    <lineage>
        <taxon>Eukaryota</taxon>
        <taxon>Sar</taxon>
        <taxon>Stramenopiles</taxon>
        <taxon>Ochrophyta</taxon>
        <taxon>Pelagophyceae</taxon>
        <taxon>Pelagomonadales</taxon>
        <taxon>Aureoumbra</taxon>
    </lineage>
</organism>
<evidence type="ECO:0000313" key="1">
    <source>
        <dbReference type="EMBL" id="CAE0373486.1"/>
    </source>
</evidence>
<dbReference type="EMBL" id="HBIJ01021966">
    <property type="protein sequence ID" value="CAE0373486.1"/>
    <property type="molecule type" value="Transcribed_RNA"/>
</dbReference>
<reference evidence="1" key="1">
    <citation type="submission" date="2021-01" db="EMBL/GenBank/DDBJ databases">
        <authorList>
            <person name="Corre E."/>
            <person name="Pelletier E."/>
            <person name="Niang G."/>
            <person name="Scheremetjew M."/>
            <person name="Finn R."/>
            <person name="Kale V."/>
            <person name="Holt S."/>
            <person name="Cochrane G."/>
            <person name="Meng A."/>
            <person name="Brown T."/>
            <person name="Cohen L."/>
        </authorList>
    </citation>
    <scope>NUCLEOTIDE SEQUENCE</scope>
    <source>
        <strain evidence="1">CCMP1510</strain>
    </source>
</reference>
<accession>A0A7S3NQW6</accession>
<name>A0A7S3NQW6_9STRA</name>
<gene>
    <name evidence="1" type="ORF">ALAG00032_LOCUS14287</name>
</gene>
<proteinExistence type="predicted"/>
<sequence length="156" mass="17621">MMFLFVCNLVFVNSFVVVERVHNIKRRVSVKYEPSPVEPEIIAQQLAVIGVSLGAALFWWRVTVPEKRLELSRSKKAGEVKEYLDKLETNEERQFEKWLLNDWINPNKRKEPALPFLPDGKFNSGDNPILAAGALILAAGLANALAERGSAFLFHS</sequence>
<protein>
    <submittedName>
        <fullName evidence="1">Uncharacterized protein</fullName>
    </submittedName>
</protein>